<gene>
    <name evidence="3" type="ORF">X777_08104</name>
</gene>
<dbReference type="Proteomes" id="UP000053097">
    <property type="component" value="Unassembled WGS sequence"/>
</dbReference>
<sequence length="249" mass="27712">MHDDPDVSPQRCLVAGESDPKARQTMRSPSEAPAVTRPVCDCRRMSGEVGCHTQSPHKCNSVGREAGRSRNRTGCHRRGWDPAPRRPQDVASGRVGMKASAGGRWWIKRYAQRTHCWWYTCSRRQRQLVNLLLLLVLLLLLLLMLLLLQRRRARVIQFGGVTRIFGVMILRGNRLLVIAVTIITVIVSGRRWWRRIVAGIHQHAIVGVGAVIDCGASGSLGGGGLHHHRVVVALHVRGLHDRLVRGLSG</sequence>
<accession>A0A026WAG7</accession>
<evidence type="ECO:0000313" key="4">
    <source>
        <dbReference type="Proteomes" id="UP000053097"/>
    </source>
</evidence>
<keyword evidence="2" id="KW-0472">Membrane</keyword>
<keyword evidence="4" id="KW-1185">Reference proteome</keyword>
<dbReference type="AlphaFoldDB" id="A0A026WAG7"/>
<feature type="transmembrane region" description="Helical" evidence="2">
    <location>
        <begin position="168"/>
        <end position="187"/>
    </location>
</feature>
<feature type="compositionally biased region" description="Basic and acidic residues" evidence="1">
    <location>
        <begin position="78"/>
        <end position="88"/>
    </location>
</feature>
<dbReference type="EMBL" id="KK107323">
    <property type="protein sequence ID" value="EZA52621.1"/>
    <property type="molecule type" value="Genomic_DNA"/>
</dbReference>
<protein>
    <submittedName>
        <fullName evidence="3">Uncharacterized protein</fullName>
    </submittedName>
</protein>
<feature type="region of interest" description="Disordered" evidence="1">
    <location>
        <begin position="1"/>
        <end position="33"/>
    </location>
</feature>
<evidence type="ECO:0000313" key="3">
    <source>
        <dbReference type="EMBL" id="EZA52621.1"/>
    </source>
</evidence>
<name>A0A026WAG7_OOCBI</name>
<evidence type="ECO:0000256" key="1">
    <source>
        <dbReference type="SAM" id="MobiDB-lite"/>
    </source>
</evidence>
<proteinExistence type="predicted"/>
<evidence type="ECO:0000256" key="2">
    <source>
        <dbReference type="SAM" id="Phobius"/>
    </source>
</evidence>
<feature type="region of interest" description="Disordered" evidence="1">
    <location>
        <begin position="49"/>
        <end position="94"/>
    </location>
</feature>
<keyword evidence="2" id="KW-0812">Transmembrane</keyword>
<feature type="transmembrane region" description="Helical" evidence="2">
    <location>
        <begin position="128"/>
        <end position="148"/>
    </location>
</feature>
<keyword evidence="2" id="KW-1133">Transmembrane helix</keyword>
<reference evidence="3 4" key="1">
    <citation type="journal article" date="2014" name="Curr. Biol.">
        <title>The genome of the clonal raider ant Cerapachys biroi.</title>
        <authorList>
            <person name="Oxley P.R."/>
            <person name="Ji L."/>
            <person name="Fetter-Pruneda I."/>
            <person name="McKenzie S.K."/>
            <person name="Li C."/>
            <person name="Hu H."/>
            <person name="Zhang G."/>
            <person name="Kronauer D.J."/>
        </authorList>
    </citation>
    <scope>NUCLEOTIDE SEQUENCE [LARGE SCALE GENOMIC DNA]</scope>
</reference>
<organism evidence="3 4">
    <name type="scientific">Ooceraea biroi</name>
    <name type="common">Clonal raider ant</name>
    <name type="synonym">Cerapachys biroi</name>
    <dbReference type="NCBI Taxonomy" id="2015173"/>
    <lineage>
        <taxon>Eukaryota</taxon>
        <taxon>Metazoa</taxon>
        <taxon>Ecdysozoa</taxon>
        <taxon>Arthropoda</taxon>
        <taxon>Hexapoda</taxon>
        <taxon>Insecta</taxon>
        <taxon>Pterygota</taxon>
        <taxon>Neoptera</taxon>
        <taxon>Endopterygota</taxon>
        <taxon>Hymenoptera</taxon>
        <taxon>Apocrita</taxon>
        <taxon>Aculeata</taxon>
        <taxon>Formicoidea</taxon>
        <taxon>Formicidae</taxon>
        <taxon>Dorylinae</taxon>
        <taxon>Ooceraea</taxon>
    </lineage>
</organism>